<accession>A0A830CKS3</accession>
<name>A0A830CKS3_9LAMI</name>
<organism evidence="1 2">
    <name type="scientific">Phtheirospermum japonicum</name>
    <dbReference type="NCBI Taxonomy" id="374723"/>
    <lineage>
        <taxon>Eukaryota</taxon>
        <taxon>Viridiplantae</taxon>
        <taxon>Streptophyta</taxon>
        <taxon>Embryophyta</taxon>
        <taxon>Tracheophyta</taxon>
        <taxon>Spermatophyta</taxon>
        <taxon>Magnoliopsida</taxon>
        <taxon>eudicotyledons</taxon>
        <taxon>Gunneridae</taxon>
        <taxon>Pentapetalae</taxon>
        <taxon>asterids</taxon>
        <taxon>lamiids</taxon>
        <taxon>Lamiales</taxon>
        <taxon>Orobanchaceae</taxon>
        <taxon>Orobanchaceae incertae sedis</taxon>
        <taxon>Phtheirospermum</taxon>
    </lineage>
</organism>
<dbReference type="Proteomes" id="UP000653305">
    <property type="component" value="Unassembled WGS sequence"/>
</dbReference>
<protein>
    <submittedName>
        <fullName evidence="1">Uncharacterized protein</fullName>
    </submittedName>
</protein>
<reference evidence="1" key="1">
    <citation type="submission" date="2020-07" db="EMBL/GenBank/DDBJ databases">
        <title>Ethylene signaling mediates host invasion by parasitic plants.</title>
        <authorList>
            <person name="Yoshida S."/>
        </authorList>
    </citation>
    <scope>NUCLEOTIDE SEQUENCE</scope>
    <source>
        <strain evidence="1">Okayama</strain>
    </source>
</reference>
<evidence type="ECO:0000313" key="1">
    <source>
        <dbReference type="EMBL" id="GFQ00411.1"/>
    </source>
</evidence>
<dbReference type="EMBL" id="BMAC01000626">
    <property type="protein sequence ID" value="GFQ00411.1"/>
    <property type="molecule type" value="Genomic_DNA"/>
</dbReference>
<evidence type="ECO:0000313" key="2">
    <source>
        <dbReference type="Proteomes" id="UP000653305"/>
    </source>
</evidence>
<keyword evidence="2" id="KW-1185">Reference proteome</keyword>
<proteinExistence type="predicted"/>
<dbReference type="AlphaFoldDB" id="A0A830CKS3"/>
<gene>
    <name evidence="1" type="ORF">PHJA_002185100</name>
</gene>
<sequence>MLLLPTARARAITTDRRVEVNLLLSDIIRRWAEPRGFTVQKEVDWHTSSIALRLEHRICNAMFIGLMAPCSDLSYATTILDSSEIAYRKFYDFMMQHGTGSTPETLTELMKRAGKYFQTEIPNEKYTPFLPMAGSYALLRNSCVRVPEGTPLFQEDSRHVKPCHHDVINLSGFDIEDERLQQADLFATDRITSVGNMGIVTTCVSSCKGGCQVSRRRSTTVSILPKGDHYFTGFQFMSQEINVIKTLVVIGEHQMSAAVAKWLYALKCERHQLFDSLQQCQLKYVDDTNNPISSELFNHRINMDCHKIALEIRSPPLDHLIATWSLLDLQKTDTRLNNLGDCNAGKSRKLCILNNLQDFMVGQRGGIMHPQRIPQDHVLCGFARSPLVVLFELMLPLIDYGTTDSYGDVKGEHHLSEPV</sequence>
<comment type="caution">
    <text evidence="1">The sequence shown here is derived from an EMBL/GenBank/DDBJ whole genome shotgun (WGS) entry which is preliminary data.</text>
</comment>